<reference evidence="7 8" key="1">
    <citation type="journal article" date="2022" name="Nat. Ecol. Evol.">
        <title>A masculinizing supergene underlies an exaggerated male reproductive morph in a spider.</title>
        <authorList>
            <person name="Hendrickx F."/>
            <person name="De Corte Z."/>
            <person name="Sonet G."/>
            <person name="Van Belleghem S.M."/>
            <person name="Kostlbacher S."/>
            <person name="Vangestel C."/>
        </authorList>
    </citation>
    <scope>NUCLEOTIDE SEQUENCE [LARGE SCALE GENOMIC DNA]</scope>
    <source>
        <strain evidence="7">W744_W776</strain>
    </source>
</reference>
<proteinExistence type="predicted"/>
<evidence type="ECO:0000313" key="8">
    <source>
        <dbReference type="Proteomes" id="UP000827092"/>
    </source>
</evidence>
<accession>A0AAV6UUP7</accession>
<evidence type="ECO:0000256" key="3">
    <source>
        <dbReference type="ARBA" id="ARBA00023157"/>
    </source>
</evidence>
<comment type="subcellular location">
    <subcellularLocation>
        <location evidence="1">Secreted</location>
    </subcellularLocation>
</comment>
<organism evidence="7 8">
    <name type="scientific">Oedothorax gibbosus</name>
    <dbReference type="NCBI Taxonomy" id="931172"/>
    <lineage>
        <taxon>Eukaryota</taxon>
        <taxon>Metazoa</taxon>
        <taxon>Ecdysozoa</taxon>
        <taxon>Arthropoda</taxon>
        <taxon>Chelicerata</taxon>
        <taxon>Arachnida</taxon>
        <taxon>Araneae</taxon>
        <taxon>Araneomorphae</taxon>
        <taxon>Entelegynae</taxon>
        <taxon>Araneoidea</taxon>
        <taxon>Linyphiidae</taxon>
        <taxon>Erigoninae</taxon>
        <taxon>Oedothorax</taxon>
    </lineage>
</organism>
<protein>
    <recommendedName>
        <fullName evidence="6">Prokineticin domain-containing protein</fullName>
    </recommendedName>
</protein>
<keyword evidence="5" id="KW-0732">Signal</keyword>
<evidence type="ECO:0000313" key="7">
    <source>
        <dbReference type="EMBL" id="KAG8188020.1"/>
    </source>
</evidence>
<dbReference type="EMBL" id="JAFNEN010000251">
    <property type="protein sequence ID" value="KAG8188020.1"/>
    <property type="molecule type" value="Genomic_DNA"/>
</dbReference>
<feature type="compositionally biased region" description="Acidic residues" evidence="4">
    <location>
        <begin position="141"/>
        <end position="152"/>
    </location>
</feature>
<evidence type="ECO:0000256" key="2">
    <source>
        <dbReference type="ARBA" id="ARBA00022525"/>
    </source>
</evidence>
<dbReference type="Gene3D" id="2.10.80.10">
    <property type="entry name" value="Lipase, subunit A"/>
    <property type="match status" value="1"/>
</dbReference>
<dbReference type="SUPFAM" id="SSF57190">
    <property type="entry name" value="Colipase-like"/>
    <property type="match status" value="1"/>
</dbReference>
<evidence type="ECO:0000256" key="4">
    <source>
        <dbReference type="SAM" id="MobiDB-lite"/>
    </source>
</evidence>
<feature type="region of interest" description="Disordered" evidence="4">
    <location>
        <begin position="118"/>
        <end position="152"/>
    </location>
</feature>
<feature type="domain" description="Prokineticin" evidence="6">
    <location>
        <begin position="21"/>
        <end position="94"/>
    </location>
</feature>
<feature type="chain" id="PRO_5043697805" description="Prokineticin domain-containing protein" evidence="5">
    <location>
        <begin position="20"/>
        <end position="152"/>
    </location>
</feature>
<dbReference type="GO" id="GO:0005576">
    <property type="term" value="C:extracellular region"/>
    <property type="evidence" value="ECO:0007669"/>
    <property type="project" value="UniProtKB-SubCell"/>
</dbReference>
<sequence>MNLLFGITCLTACLAVVASKYFCTTAEDCKDGECCVAWSSVDLVKKGYCMKLERRGSRCNKVEAKVEYYGGKYVHYCPCAEGLVCEPKGGKDYKGFVDSSRLRCRQIPTTVDPDVTTVTEPEEEATIPTVIAEGPGGEPPRDDDCENWEYPC</sequence>
<dbReference type="InterPro" id="IPR023569">
    <property type="entry name" value="Prokineticin_domain"/>
</dbReference>
<feature type="signal peptide" evidence="5">
    <location>
        <begin position="1"/>
        <end position="19"/>
    </location>
</feature>
<name>A0AAV6UUP7_9ARAC</name>
<comment type="caution">
    <text evidence="7">The sequence shown here is derived from an EMBL/GenBank/DDBJ whole genome shotgun (WGS) entry which is preliminary data.</text>
</comment>
<evidence type="ECO:0000256" key="1">
    <source>
        <dbReference type="ARBA" id="ARBA00004613"/>
    </source>
</evidence>
<gene>
    <name evidence="7" type="ORF">JTE90_009894</name>
</gene>
<keyword evidence="3" id="KW-1015">Disulfide bond</keyword>
<dbReference type="Proteomes" id="UP000827092">
    <property type="component" value="Unassembled WGS sequence"/>
</dbReference>
<evidence type="ECO:0000256" key="5">
    <source>
        <dbReference type="SAM" id="SignalP"/>
    </source>
</evidence>
<keyword evidence="2" id="KW-0964">Secreted</keyword>
<dbReference type="Pfam" id="PF06607">
    <property type="entry name" value="Prokineticin"/>
    <property type="match status" value="1"/>
</dbReference>
<evidence type="ECO:0000259" key="6">
    <source>
        <dbReference type="Pfam" id="PF06607"/>
    </source>
</evidence>
<dbReference type="AlphaFoldDB" id="A0AAV6UUP7"/>
<keyword evidence="8" id="KW-1185">Reference proteome</keyword>